<dbReference type="EMBL" id="BLAL01000006">
    <property type="protein sequence ID" value="GES73285.1"/>
    <property type="molecule type" value="Genomic_DNA"/>
</dbReference>
<evidence type="ECO:0000313" key="2">
    <source>
        <dbReference type="EMBL" id="GES73285.1"/>
    </source>
</evidence>
<dbReference type="Proteomes" id="UP000615446">
    <property type="component" value="Unassembled WGS sequence"/>
</dbReference>
<dbReference type="Gene3D" id="1.10.30.10">
    <property type="entry name" value="High mobility group box domain"/>
    <property type="match status" value="1"/>
</dbReference>
<sequence length="189" mass="21951">MGRCKSSKSVKKILANKSPRIQNAWISYSNYFCKQLQGKQKIKRTDAVKLASIAWNSMPAEQKYPWYHSFNRKKIEENIPFLNLSNFELLESTYDQFIIEDVSLMSMNQTKANNSTEEDHCSNSRIEEGHCSNSEIEEDHCSNIEIPSIASQLIDEGENKNEEIETEDDICSKMFDEFINKNMLLNNYI</sequence>
<dbReference type="AlphaFoldDB" id="A0A2Z6QBL4"/>
<dbReference type="SUPFAM" id="SSF47095">
    <property type="entry name" value="HMG-box"/>
    <property type="match status" value="1"/>
</dbReference>
<keyword evidence="3" id="KW-1185">Reference proteome</keyword>
<comment type="caution">
    <text evidence="1">The sequence shown here is derived from an EMBL/GenBank/DDBJ whole genome shotgun (WGS) entry which is preliminary data.</text>
</comment>
<evidence type="ECO:0000313" key="3">
    <source>
        <dbReference type="Proteomes" id="UP000247702"/>
    </source>
</evidence>
<evidence type="ECO:0008006" key="4">
    <source>
        <dbReference type="Google" id="ProtNLM"/>
    </source>
</evidence>
<reference evidence="1 3" key="1">
    <citation type="submission" date="2017-11" db="EMBL/GenBank/DDBJ databases">
        <title>The genome of Rhizophagus clarus HR1 reveals common genetic basis of auxotrophy among arbuscular mycorrhizal fungi.</title>
        <authorList>
            <person name="Kobayashi Y."/>
        </authorList>
    </citation>
    <scope>NUCLEOTIDE SEQUENCE [LARGE SCALE GENOMIC DNA]</scope>
    <source>
        <strain evidence="1 3">HR1</strain>
    </source>
</reference>
<dbReference type="Proteomes" id="UP000247702">
    <property type="component" value="Unassembled WGS sequence"/>
</dbReference>
<name>A0A2Z6QBL4_9GLOM</name>
<dbReference type="OrthoDB" id="2315179at2759"/>
<evidence type="ECO:0000313" key="1">
    <source>
        <dbReference type="EMBL" id="GBB85872.1"/>
    </source>
</evidence>
<accession>A0A2Z6QBL4</accession>
<organism evidence="1 3">
    <name type="scientific">Rhizophagus clarus</name>
    <dbReference type="NCBI Taxonomy" id="94130"/>
    <lineage>
        <taxon>Eukaryota</taxon>
        <taxon>Fungi</taxon>
        <taxon>Fungi incertae sedis</taxon>
        <taxon>Mucoromycota</taxon>
        <taxon>Glomeromycotina</taxon>
        <taxon>Glomeromycetes</taxon>
        <taxon>Glomerales</taxon>
        <taxon>Glomeraceae</taxon>
        <taxon>Rhizophagus</taxon>
    </lineage>
</organism>
<gene>
    <name evidence="2" type="ORF">RCL2_000082800</name>
    <name evidence="1" type="ORF">RclHR1_12310005</name>
</gene>
<proteinExistence type="predicted"/>
<protein>
    <recommendedName>
        <fullName evidence="4">HMG box domain-containing protein</fullName>
    </recommendedName>
</protein>
<dbReference type="InterPro" id="IPR036910">
    <property type="entry name" value="HMG_box_dom_sf"/>
</dbReference>
<dbReference type="EMBL" id="BEXD01000260">
    <property type="protein sequence ID" value="GBB85872.1"/>
    <property type="molecule type" value="Genomic_DNA"/>
</dbReference>
<reference evidence="2" key="2">
    <citation type="submission" date="2019-10" db="EMBL/GenBank/DDBJ databases">
        <title>Conservation and host-specific expression of non-tandemly repeated heterogenous ribosome RNA gene in arbuscular mycorrhizal fungi.</title>
        <authorList>
            <person name="Maeda T."/>
            <person name="Kobayashi Y."/>
            <person name="Nakagawa T."/>
            <person name="Ezawa T."/>
            <person name="Yamaguchi K."/>
            <person name="Bino T."/>
            <person name="Nishimoto Y."/>
            <person name="Shigenobu S."/>
            <person name="Kawaguchi M."/>
        </authorList>
    </citation>
    <scope>NUCLEOTIDE SEQUENCE</scope>
    <source>
        <strain evidence="2">HR1</strain>
    </source>
</reference>